<keyword evidence="2" id="KW-0547">Nucleotide-binding</keyword>
<evidence type="ECO:0000313" key="5">
    <source>
        <dbReference type="EMBL" id="KAL3509092.1"/>
    </source>
</evidence>
<reference evidence="5 6" key="1">
    <citation type="submission" date="2024-11" db="EMBL/GenBank/DDBJ databases">
        <title>A near-complete genome assembly of Cinchona calisaya.</title>
        <authorList>
            <person name="Lian D.C."/>
            <person name="Zhao X.W."/>
            <person name="Wei L."/>
        </authorList>
    </citation>
    <scope>NUCLEOTIDE SEQUENCE [LARGE SCALE GENOMIC DNA]</scope>
    <source>
        <tissue evidence="5">Nenye</tissue>
    </source>
</reference>
<feature type="domain" description="Disease resistance N-terminal" evidence="4">
    <location>
        <begin position="8"/>
        <end position="97"/>
    </location>
</feature>
<dbReference type="AlphaFoldDB" id="A0ABD2YSA6"/>
<dbReference type="Gene3D" id="1.20.5.4130">
    <property type="match status" value="1"/>
</dbReference>
<dbReference type="Pfam" id="PF18052">
    <property type="entry name" value="Rx_N"/>
    <property type="match status" value="1"/>
</dbReference>
<sequence>MAEAVLGVVNVIVDKTLPLVADKISRAWGVKKDLKKLSEKVEMMKALISDARNKQLITSEAVQVWLKKLLSVAREAEIVLDDFGYELLRQKIENRKRDKVHSFFSSSNPLSFRLEMSSRIKNVTSSLEEAYREANQIGFRPVELTITAPDHKEDRITDPFVDVSEIVGREDEVSKV</sequence>
<evidence type="ECO:0000256" key="1">
    <source>
        <dbReference type="ARBA" id="ARBA00022737"/>
    </source>
</evidence>
<feature type="non-terminal residue" evidence="5">
    <location>
        <position position="176"/>
    </location>
</feature>
<proteinExistence type="predicted"/>
<evidence type="ECO:0000256" key="3">
    <source>
        <dbReference type="ARBA" id="ARBA00022821"/>
    </source>
</evidence>
<name>A0ABD2YSA6_9GENT</name>
<dbReference type="InterPro" id="IPR041118">
    <property type="entry name" value="Rx_N"/>
</dbReference>
<protein>
    <recommendedName>
        <fullName evidence="4">Disease resistance N-terminal domain-containing protein</fullName>
    </recommendedName>
</protein>
<organism evidence="5 6">
    <name type="scientific">Cinchona calisaya</name>
    <dbReference type="NCBI Taxonomy" id="153742"/>
    <lineage>
        <taxon>Eukaryota</taxon>
        <taxon>Viridiplantae</taxon>
        <taxon>Streptophyta</taxon>
        <taxon>Embryophyta</taxon>
        <taxon>Tracheophyta</taxon>
        <taxon>Spermatophyta</taxon>
        <taxon>Magnoliopsida</taxon>
        <taxon>eudicotyledons</taxon>
        <taxon>Gunneridae</taxon>
        <taxon>Pentapetalae</taxon>
        <taxon>asterids</taxon>
        <taxon>lamiids</taxon>
        <taxon>Gentianales</taxon>
        <taxon>Rubiaceae</taxon>
        <taxon>Cinchonoideae</taxon>
        <taxon>Cinchoneae</taxon>
        <taxon>Cinchona</taxon>
    </lineage>
</organism>
<gene>
    <name evidence="5" type="ORF">ACH5RR_028493</name>
</gene>
<keyword evidence="1" id="KW-0677">Repeat</keyword>
<dbReference type="EMBL" id="JBJUIK010000012">
    <property type="protein sequence ID" value="KAL3509092.1"/>
    <property type="molecule type" value="Genomic_DNA"/>
</dbReference>
<dbReference type="GO" id="GO:0006952">
    <property type="term" value="P:defense response"/>
    <property type="evidence" value="ECO:0007669"/>
    <property type="project" value="UniProtKB-KW"/>
</dbReference>
<comment type="caution">
    <text evidence="5">The sequence shown here is derived from an EMBL/GenBank/DDBJ whole genome shotgun (WGS) entry which is preliminary data.</text>
</comment>
<evidence type="ECO:0000256" key="2">
    <source>
        <dbReference type="ARBA" id="ARBA00022741"/>
    </source>
</evidence>
<dbReference type="Proteomes" id="UP001630127">
    <property type="component" value="Unassembled WGS sequence"/>
</dbReference>
<keyword evidence="6" id="KW-1185">Reference proteome</keyword>
<keyword evidence="3" id="KW-0611">Plant defense</keyword>
<dbReference type="GO" id="GO:0000166">
    <property type="term" value="F:nucleotide binding"/>
    <property type="evidence" value="ECO:0007669"/>
    <property type="project" value="UniProtKB-KW"/>
</dbReference>
<accession>A0ABD2YSA6</accession>
<evidence type="ECO:0000259" key="4">
    <source>
        <dbReference type="Pfam" id="PF18052"/>
    </source>
</evidence>
<evidence type="ECO:0000313" key="6">
    <source>
        <dbReference type="Proteomes" id="UP001630127"/>
    </source>
</evidence>